<dbReference type="OrthoDB" id="5096014at2759"/>
<dbReference type="AlphaFoldDB" id="A0A9P5DVX7"/>
<dbReference type="EMBL" id="PVQB02000285">
    <property type="protein sequence ID" value="KAF4339432.1"/>
    <property type="molecule type" value="Genomic_DNA"/>
</dbReference>
<name>A0A9P5DVX7_9HYPO</name>
<feature type="region of interest" description="Disordered" evidence="1">
    <location>
        <begin position="69"/>
        <end position="116"/>
    </location>
</feature>
<reference evidence="2" key="1">
    <citation type="journal article" date="2017" name="Mycologia">
        <title>Fusarium algeriense, sp. nov., a novel toxigenic crown rot pathogen of durum wheat from Algeria is nested in the Fusarium burgessii species complex.</title>
        <authorList>
            <person name="Laraba I."/>
            <person name="Keddad A."/>
            <person name="Boureghda H."/>
            <person name="Abdallah N."/>
            <person name="Vaughan M.M."/>
            <person name="Proctor R.H."/>
            <person name="Busman M."/>
            <person name="O'Donnell K."/>
        </authorList>
    </citation>
    <scope>NUCLEOTIDE SEQUENCE</scope>
    <source>
        <strain evidence="2">NRRL 25174</strain>
    </source>
</reference>
<feature type="region of interest" description="Disordered" evidence="1">
    <location>
        <begin position="187"/>
        <end position="208"/>
    </location>
</feature>
<gene>
    <name evidence="2" type="ORF">FBEOM_6640</name>
</gene>
<sequence length="389" mass="44881">MSWYPKNVYPEGSGVDSKTIEDVVTEHIINNDMSSESRYELAEDLIILYAVHAAQQEAQELSTSYEYYEDGEEDERINEEIDEEVGGVEEGGVQEEEEEEESYDEDEESEEDDDIYDEFDDVTTWGSLRFLVNDMPAENEEPEPITRKRALTREEMPCPPTKNPAKRQKTDTSAVSKTIAAQPSETKDLVMASSSARPEWLREGRREPRKSEIPRKVRSVLLGTPLTSLHIEAQSFLMGMDFDRPYARDLSMAVVDMGLRFSKTATRKEYSIVLNQMSERPVQAVMYNAAHNNFMHQHMLFWNKVNKATGKPNPPEKLVERREARQKLHAELWARSKARLAEQNAKKLATQKKLKEQFAKKISEGEAKKLPLDERVHKWLREIIPVQKK</sequence>
<proteinExistence type="predicted"/>
<organism evidence="2 3">
    <name type="scientific">Fusarium beomiforme</name>
    <dbReference type="NCBI Taxonomy" id="44412"/>
    <lineage>
        <taxon>Eukaryota</taxon>
        <taxon>Fungi</taxon>
        <taxon>Dikarya</taxon>
        <taxon>Ascomycota</taxon>
        <taxon>Pezizomycotina</taxon>
        <taxon>Sordariomycetes</taxon>
        <taxon>Hypocreomycetidae</taxon>
        <taxon>Hypocreales</taxon>
        <taxon>Nectriaceae</taxon>
        <taxon>Fusarium</taxon>
        <taxon>Fusarium burgessii species complex</taxon>
    </lineage>
</organism>
<evidence type="ECO:0000256" key="1">
    <source>
        <dbReference type="SAM" id="MobiDB-lite"/>
    </source>
</evidence>
<comment type="caution">
    <text evidence="2">The sequence shown here is derived from an EMBL/GenBank/DDBJ whole genome shotgun (WGS) entry which is preliminary data.</text>
</comment>
<accession>A0A9P5DVX7</accession>
<feature type="region of interest" description="Disordered" evidence="1">
    <location>
        <begin position="152"/>
        <end position="174"/>
    </location>
</feature>
<evidence type="ECO:0000313" key="3">
    <source>
        <dbReference type="Proteomes" id="UP000730481"/>
    </source>
</evidence>
<dbReference type="Proteomes" id="UP000730481">
    <property type="component" value="Unassembled WGS sequence"/>
</dbReference>
<protein>
    <submittedName>
        <fullName evidence="2">Uncharacterized protein</fullName>
    </submittedName>
</protein>
<keyword evidence="3" id="KW-1185">Reference proteome</keyword>
<reference evidence="2" key="2">
    <citation type="submission" date="2020-02" db="EMBL/GenBank/DDBJ databases">
        <title>Identification and distribution of gene clusters putatively required for synthesis of sphingolipid metabolism inhibitors in phylogenetically diverse species of the filamentous fungus Fusarium.</title>
        <authorList>
            <person name="Kim H.-S."/>
            <person name="Busman M."/>
            <person name="Brown D.W."/>
            <person name="Divon H."/>
            <person name="Uhlig S."/>
            <person name="Proctor R.H."/>
        </authorList>
    </citation>
    <scope>NUCLEOTIDE SEQUENCE</scope>
    <source>
        <strain evidence="2">NRRL 25174</strain>
    </source>
</reference>
<feature type="compositionally biased region" description="Basic and acidic residues" evidence="1">
    <location>
        <begin position="199"/>
        <end position="208"/>
    </location>
</feature>
<evidence type="ECO:0000313" key="2">
    <source>
        <dbReference type="EMBL" id="KAF4339432.1"/>
    </source>
</evidence>